<evidence type="ECO:0000259" key="7">
    <source>
        <dbReference type="Pfam" id="PF09335"/>
    </source>
</evidence>
<feature type="transmembrane region" description="Helical" evidence="6">
    <location>
        <begin position="161"/>
        <end position="180"/>
    </location>
</feature>
<feature type="transmembrane region" description="Helical" evidence="6">
    <location>
        <begin position="133"/>
        <end position="154"/>
    </location>
</feature>
<evidence type="ECO:0000256" key="5">
    <source>
        <dbReference type="ARBA" id="ARBA00023136"/>
    </source>
</evidence>
<evidence type="ECO:0000256" key="6">
    <source>
        <dbReference type="RuleBase" id="RU366058"/>
    </source>
</evidence>
<accession>A0A1M5QMS3</accession>
<organism evidence="8 9">
    <name type="scientific">Hydrocarboniphaga daqingensis</name>
    <dbReference type="NCBI Taxonomy" id="490188"/>
    <lineage>
        <taxon>Bacteria</taxon>
        <taxon>Pseudomonadati</taxon>
        <taxon>Pseudomonadota</taxon>
        <taxon>Gammaproteobacteria</taxon>
        <taxon>Nevskiales</taxon>
        <taxon>Nevskiaceae</taxon>
        <taxon>Hydrocarboniphaga</taxon>
    </lineage>
</organism>
<dbReference type="Pfam" id="PF09335">
    <property type="entry name" value="VTT_dom"/>
    <property type="match status" value="1"/>
</dbReference>
<dbReference type="RefSeq" id="WP_072898183.1">
    <property type="nucleotide sequence ID" value="NZ_FQWZ01000006.1"/>
</dbReference>
<name>A0A1M5QMS3_9GAMM</name>
<keyword evidence="9" id="KW-1185">Reference proteome</keyword>
<evidence type="ECO:0000256" key="3">
    <source>
        <dbReference type="ARBA" id="ARBA00022692"/>
    </source>
</evidence>
<reference evidence="8 9" key="1">
    <citation type="submission" date="2016-11" db="EMBL/GenBank/DDBJ databases">
        <authorList>
            <person name="Jaros S."/>
            <person name="Januszkiewicz K."/>
            <person name="Wedrychowicz H."/>
        </authorList>
    </citation>
    <scope>NUCLEOTIDE SEQUENCE [LARGE SCALE GENOMIC DNA]</scope>
    <source>
        <strain evidence="8 9">CGMCC 1.7049</strain>
    </source>
</reference>
<keyword evidence="4 6" id="KW-1133">Transmembrane helix</keyword>
<dbReference type="AlphaFoldDB" id="A0A1M5QMS3"/>
<proteinExistence type="inferred from homology"/>
<feature type="transmembrane region" description="Helical" evidence="6">
    <location>
        <begin position="47"/>
        <end position="67"/>
    </location>
</feature>
<dbReference type="EMBL" id="FQWZ01000006">
    <property type="protein sequence ID" value="SHH15030.1"/>
    <property type="molecule type" value="Genomic_DNA"/>
</dbReference>
<sequence>MPLKRWLLPALLLPSVVLYYALDLHHVLTLETMKAHQAAIEAFRDAHPVLTVGAFLMGFIGIGLLPLPVAALLSAMAGALYGTALGFVVVTFTSTLGAAAGFMIARYGLREPLARRYADQAQLIDAGIARDGALYLLTMRLVPVLPFSLINLAFGLSAMRLLTFTLVSQLGMAPSALLFANAGRELSKLDSLDDLMSPGVIASLTLVAALPWLGRALVTLVQRRRYHEESR</sequence>
<dbReference type="PANTHER" id="PTHR12677:SF59">
    <property type="entry name" value="GOLGI APPARATUS MEMBRANE PROTEIN TVP38-RELATED"/>
    <property type="match status" value="1"/>
</dbReference>
<dbReference type="InterPro" id="IPR015414">
    <property type="entry name" value="TMEM64"/>
</dbReference>
<feature type="domain" description="VTT" evidence="7">
    <location>
        <begin position="71"/>
        <end position="184"/>
    </location>
</feature>
<keyword evidence="5 6" id="KW-0472">Membrane</keyword>
<dbReference type="OrthoDB" id="9800167at2"/>
<dbReference type="Proteomes" id="UP000199758">
    <property type="component" value="Unassembled WGS sequence"/>
</dbReference>
<evidence type="ECO:0000256" key="4">
    <source>
        <dbReference type="ARBA" id="ARBA00022989"/>
    </source>
</evidence>
<dbReference type="STRING" id="490188.SAMN04488068_2700"/>
<feature type="transmembrane region" description="Helical" evidence="6">
    <location>
        <begin position="200"/>
        <end position="221"/>
    </location>
</feature>
<evidence type="ECO:0000313" key="8">
    <source>
        <dbReference type="EMBL" id="SHH15030.1"/>
    </source>
</evidence>
<feature type="transmembrane region" description="Helical" evidence="6">
    <location>
        <begin position="79"/>
        <end position="105"/>
    </location>
</feature>
<comment type="subcellular location">
    <subcellularLocation>
        <location evidence="1 6">Cell membrane</location>
        <topology evidence="1 6">Multi-pass membrane protein</topology>
    </subcellularLocation>
</comment>
<keyword evidence="2 6" id="KW-1003">Cell membrane</keyword>
<keyword evidence="3 6" id="KW-0812">Transmembrane</keyword>
<dbReference type="GO" id="GO:0005886">
    <property type="term" value="C:plasma membrane"/>
    <property type="evidence" value="ECO:0007669"/>
    <property type="project" value="UniProtKB-SubCell"/>
</dbReference>
<evidence type="ECO:0000313" key="9">
    <source>
        <dbReference type="Proteomes" id="UP000199758"/>
    </source>
</evidence>
<dbReference type="PANTHER" id="PTHR12677">
    <property type="entry name" value="GOLGI APPARATUS MEMBRANE PROTEIN TVP38-RELATED"/>
    <property type="match status" value="1"/>
</dbReference>
<evidence type="ECO:0000256" key="1">
    <source>
        <dbReference type="ARBA" id="ARBA00004651"/>
    </source>
</evidence>
<gene>
    <name evidence="8" type="ORF">SAMN04488068_2700</name>
</gene>
<dbReference type="InterPro" id="IPR032816">
    <property type="entry name" value="VTT_dom"/>
</dbReference>
<evidence type="ECO:0000256" key="2">
    <source>
        <dbReference type="ARBA" id="ARBA00022475"/>
    </source>
</evidence>
<comment type="similarity">
    <text evidence="6">Belongs to the TVP38/TMEM64 family.</text>
</comment>
<protein>
    <recommendedName>
        <fullName evidence="6">TVP38/TMEM64 family membrane protein</fullName>
    </recommendedName>
</protein>